<name>A0A679KHL9_9HYPH</name>
<organism evidence="2">
    <name type="scientific">Methylobacterium bullatum</name>
    <dbReference type="NCBI Taxonomy" id="570505"/>
    <lineage>
        <taxon>Bacteria</taxon>
        <taxon>Pseudomonadati</taxon>
        <taxon>Pseudomonadota</taxon>
        <taxon>Alphaproteobacteria</taxon>
        <taxon>Hyphomicrobiales</taxon>
        <taxon>Methylobacteriaceae</taxon>
        <taxon>Methylobacterium</taxon>
    </lineage>
</organism>
<proteinExistence type="predicted"/>
<feature type="compositionally biased region" description="Basic and acidic residues" evidence="1">
    <location>
        <begin position="205"/>
        <end position="247"/>
    </location>
</feature>
<evidence type="ECO:0000313" key="2">
    <source>
        <dbReference type="EMBL" id="CAA2144298.1"/>
    </source>
</evidence>
<feature type="region of interest" description="Disordered" evidence="1">
    <location>
        <begin position="59"/>
        <end position="85"/>
    </location>
</feature>
<protein>
    <submittedName>
        <fullName evidence="2">Uncharacterized protein</fullName>
    </submittedName>
</protein>
<evidence type="ECO:0000256" key="1">
    <source>
        <dbReference type="SAM" id="MobiDB-lite"/>
    </source>
</evidence>
<dbReference type="EMBL" id="LR743511">
    <property type="protein sequence ID" value="CAA2144298.1"/>
    <property type="molecule type" value="Genomic_DNA"/>
</dbReference>
<sequence length="260" mass="28001">MSSPENSGVAVAAEFSAVAFQWLSRSVAAPPFWGPAICAPQIGGTHRLVHPARGFNRMGCQPLSQSGSRRIGRKPSKRSTTGGQSKFGSSYLAWKETSGRSAIRPVQNCVGRTSLGELQSRCDLLTAERRTTGRPAGAGRAAGECAADVHVGRAAGNGRRARIAGNGVGWTATRTARPWDWARLHGWCHHAGVARTSGRSQLLGEGRRGQQDGQRGRESELREGHGSARPAEFDQQRTADRKVRRPFDLTANESRPRAET</sequence>
<gene>
    <name evidence="2" type="ORF">MBLL_03421</name>
</gene>
<feature type="region of interest" description="Disordered" evidence="1">
    <location>
        <begin position="198"/>
        <end position="260"/>
    </location>
</feature>
<dbReference type="AlphaFoldDB" id="A0A679KHL9"/>
<reference evidence="2" key="1">
    <citation type="submission" date="2019-12" db="EMBL/GenBank/DDBJ databases">
        <authorList>
            <person name="Cremers G."/>
        </authorList>
    </citation>
    <scope>NUCLEOTIDE SEQUENCE</scope>
    <source>
        <strain evidence="2">Mbul2</strain>
    </source>
</reference>
<accession>A0A679KHL9</accession>